<dbReference type="OrthoDB" id="6931915at2759"/>
<reference evidence="2" key="1">
    <citation type="submission" date="2021-04" db="EMBL/GenBank/DDBJ databases">
        <authorList>
            <person name="Tunstrom K."/>
        </authorList>
    </citation>
    <scope>NUCLEOTIDE SEQUENCE</scope>
</reference>
<feature type="region of interest" description="Disordered" evidence="1">
    <location>
        <begin position="96"/>
        <end position="154"/>
    </location>
</feature>
<sequence>MSEISSLNPKLALSSDHRQNKPSIVPLPTILPRIITHNTATGDGSLLQSLDDQWQNLPLRCLPDEITQEKEVDPFWSKLLKFENLCGEKELKSSKVKKGSYHVQETSDTNVSNITGIESASTDSHIPGQATGSKIKDGRKKENESDIIDDFSDL</sequence>
<feature type="compositionally biased region" description="Acidic residues" evidence="1">
    <location>
        <begin position="145"/>
        <end position="154"/>
    </location>
</feature>
<dbReference type="EMBL" id="CAJQZP010001176">
    <property type="protein sequence ID" value="CAG5026117.1"/>
    <property type="molecule type" value="Genomic_DNA"/>
</dbReference>
<dbReference type="AlphaFoldDB" id="A0A8S3XJI4"/>
<keyword evidence="3" id="KW-1185">Reference proteome</keyword>
<feature type="compositionally biased region" description="Polar residues" evidence="1">
    <location>
        <begin position="103"/>
        <end position="124"/>
    </location>
</feature>
<evidence type="ECO:0000256" key="1">
    <source>
        <dbReference type="SAM" id="MobiDB-lite"/>
    </source>
</evidence>
<evidence type="ECO:0000313" key="2">
    <source>
        <dbReference type="EMBL" id="CAG5026117.1"/>
    </source>
</evidence>
<organism evidence="2 3">
    <name type="scientific">Parnassius apollo</name>
    <name type="common">Apollo butterfly</name>
    <name type="synonym">Papilio apollo</name>
    <dbReference type="NCBI Taxonomy" id="110799"/>
    <lineage>
        <taxon>Eukaryota</taxon>
        <taxon>Metazoa</taxon>
        <taxon>Ecdysozoa</taxon>
        <taxon>Arthropoda</taxon>
        <taxon>Hexapoda</taxon>
        <taxon>Insecta</taxon>
        <taxon>Pterygota</taxon>
        <taxon>Neoptera</taxon>
        <taxon>Endopterygota</taxon>
        <taxon>Lepidoptera</taxon>
        <taxon>Glossata</taxon>
        <taxon>Ditrysia</taxon>
        <taxon>Papilionoidea</taxon>
        <taxon>Papilionidae</taxon>
        <taxon>Parnassiinae</taxon>
        <taxon>Parnassini</taxon>
        <taxon>Parnassius</taxon>
        <taxon>Parnassius</taxon>
    </lineage>
</organism>
<protein>
    <submittedName>
        <fullName evidence="2">(apollo) hypothetical protein</fullName>
    </submittedName>
</protein>
<feature type="compositionally biased region" description="Basic and acidic residues" evidence="1">
    <location>
        <begin position="134"/>
        <end position="144"/>
    </location>
</feature>
<name>A0A8S3XJI4_PARAO</name>
<proteinExistence type="predicted"/>
<comment type="caution">
    <text evidence="2">The sequence shown here is derived from an EMBL/GenBank/DDBJ whole genome shotgun (WGS) entry which is preliminary data.</text>
</comment>
<gene>
    <name evidence="2" type="ORF">PAPOLLO_LOCUS18531</name>
</gene>
<evidence type="ECO:0000313" key="3">
    <source>
        <dbReference type="Proteomes" id="UP000691718"/>
    </source>
</evidence>
<dbReference type="Proteomes" id="UP000691718">
    <property type="component" value="Unassembled WGS sequence"/>
</dbReference>
<accession>A0A8S3XJI4</accession>